<keyword evidence="4" id="KW-0732">Signal</keyword>
<dbReference type="EMBL" id="VRLW01000001">
    <property type="protein sequence ID" value="KAA1259085.1"/>
    <property type="molecule type" value="Genomic_DNA"/>
</dbReference>
<keyword evidence="2 6" id="KW-0378">Hydrolase</keyword>
<dbReference type="Proteomes" id="UP000322699">
    <property type="component" value="Unassembled WGS sequence"/>
</dbReference>
<proteinExistence type="inferred from homology"/>
<name>A0A5B1CGM4_9BACT</name>
<dbReference type="EC" id="3.2.1.37" evidence="6"/>
<evidence type="ECO:0000256" key="1">
    <source>
        <dbReference type="ARBA" id="ARBA00008875"/>
    </source>
</evidence>
<dbReference type="Gene3D" id="3.20.20.80">
    <property type="entry name" value="Glycosidases"/>
    <property type="match status" value="1"/>
</dbReference>
<gene>
    <name evidence="6" type="primary">xynB</name>
    <name evidence="6" type="ORF">LF1_16130</name>
</gene>
<comment type="similarity">
    <text evidence="1">Belongs to the glycosyl hydrolase 39 family.</text>
</comment>
<dbReference type="SUPFAM" id="SSF51445">
    <property type="entry name" value="(Trans)glycosidases"/>
    <property type="match status" value="1"/>
</dbReference>
<dbReference type="OrthoDB" id="9776971at2"/>
<organism evidence="6 7">
    <name type="scientific">Rubripirellula obstinata</name>
    <dbReference type="NCBI Taxonomy" id="406547"/>
    <lineage>
        <taxon>Bacteria</taxon>
        <taxon>Pseudomonadati</taxon>
        <taxon>Planctomycetota</taxon>
        <taxon>Planctomycetia</taxon>
        <taxon>Pirellulales</taxon>
        <taxon>Pirellulaceae</taxon>
        <taxon>Rubripirellula</taxon>
    </lineage>
</organism>
<dbReference type="AlphaFoldDB" id="A0A5B1CGM4"/>
<protein>
    <submittedName>
        <fullName evidence="6">Beta-xylosidase</fullName>
        <ecNumber evidence="6">3.2.1.37</ecNumber>
    </submittedName>
</protein>
<feature type="signal peptide" evidence="4">
    <location>
        <begin position="1"/>
        <end position="23"/>
    </location>
</feature>
<comment type="caution">
    <text evidence="6">The sequence shown here is derived from an EMBL/GenBank/DDBJ whole genome shotgun (WGS) entry which is preliminary data.</text>
</comment>
<sequence precursor="true">MSVIGRRLTLPALVFLAGVSTCAAIERPVVVTVDFTAAETAGERLFDMWNVANRISPKNGANVRAGMKVNTVRMLGGIVHKDKNRKQSKRPNFKFDICTYDQRRQRYVYHFDRLVDRINRIGKGGTQIHQIVLDQPPWCFHRDYKFIPEGKRDGINFRENERVSHYGNSLPPSDKEAWADFIKALMRHLIEVYGKKTVQNWRFRVGSEIETPDHWFGTEKDFIEHFANTVTAIRSVMPDAIVGLHTRPPDFVYVKDKSGNYKGEQIKSFANGIIEYCHDNKIRYDFWGISDYPNIKIAEQRDPKTKYATLFEPLINHPKWLPGTVIDLEEFSVITSMDPLSSSDSVQADTFKVALTDHFYTHGVSQIFQWGNRTDSEPAWPTKVFQGMIGKTRFDAKIKGRKSSAAKHVGAIVAKGASNESIDALLYYYNPADLEANDFQEVNLTLTTEFPVGTRIAFRKVLITGEHHQFSSFMQHRSSSSWLKKGGSKYGNANDSLNDAGKAAWASYRSSSLPSWTKTKFIKTRPTADGRPGSVIVIDTQLPLFSFEKIEMMQLK</sequence>
<dbReference type="Pfam" id="PF01229">
    <property type="entry name" value="Glyco_hydro_39"/>
    <property type="match status" value="1"/>
</dbReference>
<accession>A0A5B1CGM4</accession>
<evidence type="ECO:0000313" key="6">
    <source>
        <dbReference type="EMBL" id="KAA1259085.1"/>
    </source>
</evidence>
<evidence type="ECO:0000256" key="4">
    <source>
        <dbReference type="SAM" id="SignalP"/>
    </source>
</evidence>
<reference evidence="6 7" key="1">
    <citation type="submission" date="2019-08" db="EMBL/GenBank/DDBJ databases">
        <title>Deep-cultivation of Planctomycetes and their phenomic and genomic characterization uncovers novel biology.</title>
        <authorList>
            <person name="Wiegand S."/>
            <person name="Jogler M."/>
            <person name="Boedeker C."/>
            <person name="Pinto D."/>
            <person name="Vollmers J."/>
            <person name="Rivas-Marin E."/>
            <person name="Kohn T."/>
            <person name="Peeters S.H."/>
            <person name="Heuer A."/>
            <person name="Rast P."/>
            <person name="Oberbeckmann S."/>
            <person name="Bunk B."/>
            <person name="Jeske O."/>
            <person name="Meyerdierks A."/>
            <person name="Storesund J.E."/>
            <person name="Kallscheuer N."/>
            <person name="Luecker S."/>
            <person name="Lage O.M."/>
            <person name="Pohl T."/>
            <person name="Merkel B.J."/>
            <person name="Hornburger P."/>
            <person name="Mueller R.-W."/>
            <person name="Bruemmer F."/>
            <person name="Labrenz M."/>
            <person name="Spormann A.M."/>
            <person name="Op Den Camp H."/>
            <person name="Overmann J."/>
            <person name="Amann R."/>
            <person name="Jetten M.S.M."/>
            <person name="Mascher T."/>
            <person name="Medema M.H."/>
            <person name="Devos D.P."/>
            <person name="Kaster A.-K."/>
            <person name="Ovreas L."/>
            <person name="Rohde M."/>
            <person name="Galperin M.Y."/>
            <person name="Jogler C."/>
        </authorList>
    </citation>
    <scope>NUCLEOTIDE SEQUENCE [LARGE SCALE GENOMIC DNA]</scope>
    <source>
        <strain evidence="6 7">LF1</strain>
    </source>
</reference>
<dbReference type="GO" id="GO:0009044">
    <property type="term" value="F:xylan 1,4-beta-xylosidase activity"/>
    <property type="evidence" value="ECO:0007669"/>
    <property type="project" value="UniProtKB-EC"/>
</dbReference>
<evidence type="ECO:0000256" key="3">
    <source>
        <dbReference type="ARBA" id="ARBA00023295"/>
    </source>
</evidence>
<evidence type="ECO:0000313" key="7">
    <source>
        <dbReference type="Proteomes" id="UP000322699"/>
    </source>
</evidence>
<dbReference type="InterPro" id="IPR049166">
    <property type="entry name" value="GH39_cat"/>
</dbReference>
<feature type="chain" id="PRO_5023147465" evidence="4">
    <location>
        <begin position="24"/>
        <end position="556"/>
    </location>
</feature>
<evidence type="ECO:0000259" key="5">
    <source>
        <dbReference type="Pfam" id="PF01229"/>
    </source>
</evidence>
<feature type="domain" description="Glycosyl hydrolases family 39 N-terminal catalytic" evidence="5">
    <location>
        <begin position="165"/>
        <end position="293"/>
    </location>
</feature>
<dbReference type="InterPro" id="IPR017853">
    <property type="entry name" value="GH"/>
</dbReference>
<evidence type="ECO:0000256" key="2">
    <source>
        <dbReference type="ARBA" id="ARBA00022801"/>
    </source>
</evidence>
<keyword evidence="3 6" id="KW-0326">Glycosidase</keyword>
<keyword evidence="7" id="KW-1185">Reference proteome</keyword>